<evidence type="ECO:0000313" key="5">
    <source>
        <dbReference type="Proteomes" id="UP001620397"/>
    </source>
</evidence>
<comment type="caution">
    <text evidence="4">The sequence shown here is derived from an EMBL/GenBank/DDBJ whole genome shotgun (WGS) entry which is preliminary data.</text>
</comment>
<dbReference type="InterPro" id="IPR037143">
    <property type="entry name" value="4-PPantetheinyl_Trfase_dom_sf"/>
</dbReference>
<keyword evidence="5" id="KW-1185">Reference proteome</keyword>
<gene>
    <name evidence="4" type="ORF">ISP14_12145</name>
</gene>
<dbReference type="Gene3D" id="3.90.470.20">
    <property type="entry name" value="4'-phosphopantetheinyl transferase domain"/>
    <property type="match status" value="1"/>
</dbReference>
<dbReference type="EMBL" id="JADIKL010000006">
    <property type="protein sequence ID" value="MFK2931539.1"/>
    <property type="molecule type" value="Genomic_DNA"/>
</dbReference>
<dbReference type="PANTHER" id="PTHR12215:SF10">
    <property type="entry name" value="L-AMINOADIPATE-SEMIALDEHYDE DEHYDROGENASE-PHOSPHOPANTETHEINYL TRANSFERASE"/>
    <property type="match status" value="1"/>
</dbReference>
<keyword evidence="2 4" id="KW-0808">Transferase</keyword>
<evidence type="ECO:0000259" key="3">
    <source>
        <dbReference type="Pfam" id="PF01648"/>
    </source>
</evidence>
<dbReference type="Pfam" id="PF01648">
    <property type="entry name" value="ACPS"/>
    <property type="match status" value="1"/>
</dbReference>
<comment type="similarity">
    <text evidence="1">Belongs to the P-Pant transferase superfamily. Gsp/Sfp/HetI/AcpT family.</text>
</comment>
<dbReference type="GO" id="GO:0016740">
    <property type="term" value="F:transferase activity"/>
    <property type="evidence" value="ECO:0007669"/>
    <property type="project" value="UniProtKB-KW"/>
</dbReference>
<organism evidence="4 5">
    <name type="scientific">Dyella agri</name>
    <dbReference type="NCBI Taxonomy" id="1926869"/>
    <lineage>
        <taxon>Bacteria</taxon>
        <taxon>Pseudomonadati</taxon>
        <taxon>Pseudomonadota</taxon>
        <taxon>Gammaproteobacteria</taxon>
        <taxon>Lysobacterales</taxon>
        <taxon>Rhodanobacteraceae</taxon>
        <taxon>Dyella</taxon>
    </lineage>
</organism>
<accession>A0ABW8KHD3</accession>
<sequence>MQAFDGFLPTKVAEPLRADEIHVWRLHRAKGAGRKPLLALLATYLDVEPAAVRLVAGEHGRPALDPAHGGTLDFNWSHSGEQALVAVARGLVPGIDLELRRTRASALEIAQRFFTADEAAWLATLDEDARHAAFLELWTGREAVLKALGRGLAFGLDRLAIRSDAAGLSLQRLDGEDPGAWQLHRLGVGADAFAALAWRGTPRHIRGFALADAS</sequence>
<dbReference type="PANTHER" id="PTHR12215">
    <property type="entry name" value="PHOSPHOPANTETHEINE TRANSFERASE"/>
    <property type="match status" value="1"/>
</dbReference>
<dbReference type="SUPFAM" id="SSF56214">
    <property type="entry name" value="4'-phosphopantetheinyl transferase"/>
    <property type="match status" value="2"/>
</dbReference>
<dbReference type="RefSeq" id="WP_404540136.1">
    <property type="nucleotide sequence ID" value="NZ_JADIKL010000006.1"/>
</dbReference>
<feature type="domain" description="4'-phosphopantetheinyl transferase" evidence="3">
    <location>
        <begin position="94"/>
        <end position="187"/>
    </location>
</feature>
<dbReference type="InterPro" id="IPR050559">
    <property type="entry name" value="P-Pant_transferase_sf"/>
</dbReference>
<name>A0ABW8KHD3_9GAMM</name>
<dbReference type="InterPro" id="IPR008278">
    <property type="entry name" value="4-PPantetheinyl_Trfase_dom"/>
</dbReference>
<evidence type="ECO:0000256" key="1">
    <source>
        <dbReference type="ARBA" id="ARBA00010990"/>
    </source>
</evidence>
<dbReference type="Proteomes" id="UP001620397">
    <property type="component" value="Unassembled WGS sequence"/>
</dbReference>
<evidence type="ECO:0000313" key="4">
    <source>
        <dbReference type="EMBL" id="MFK2931539.1"/>
    </source>
</evidence>
<reference evidence="4 5" key="1">
    <citation type="submission" date="2020-10" db="EMBL/GenBank/DDBJ databases">
        <title>Phylogeny of dyella-like bacteria.</title>
        <authorList>
            <person name="Fu J."/>
        </authorList>
    </citation>
    <scope>NUCLEOTIDE SEQUENCE [LARGE SCALE GENOMIC DNA]</scope>
    <source>
        <strain evidence="4 5">DKC-1</strain>
    </source>
</reference>
<proteinExistence type="inferred from homology"/>
<evidence type="ECO:0000256" key="2">
    <source>
        <dbReference type="ARBA" id="ARBA00022679"/>
    </source>
</evidence>
<protein>
    <submittedName>
        <fullName evidence="4">4'-phosphopantetheinyl transferase superfamily protein</fullName>
    </submittedName>
</protein>